<evidence type="ECO:0000256" key="3">
    <source>
        <dbReference type="ARBA" id="ARBA00022741"/>
    </source>
</evidence>
<keyword evidence="3" id="KW-0547">Nucleotide-binding</keyword>
<dbReference type="InterPro" id="IPR017871">
    <property type="entry name" value="ABC_transporter-like_CS"/>
</dbReference>
<dbReference type="PROSITE" id="PS50893">
    <property type="entry name" value="ABC_TRANSPORTER_2"/>
    <property type="match status" value="1"/>
</dbReference>
<dbReference type="SMART" id="SM00382">
    <property type="entry name" value="AAA"/>
    <property type="match status" value="1"/>
</dbReference>
<dbReference type="Pfam" id="PF00005">
    <property type="entry name" value="ABC_tran"/>
    <property type="match status" value="1"/>
</dbReference>
<comment type="similarity">
    <text evidence="1">Belongs to the ABC transporter superfamily.</text>
</comment>
<protein>
    <submittedName>
        <fullName evidence="6">ABC transporter ATP-binding protein</fullName>
    </submittedName>
</protein>
<evidence type="ECO:0000256" key="1">
    <source>
        <dbReference type="ARBA" id="ARBA00005417"/>
    </source>
</evidence>
<keyword evidence="7" id="KW-1185">Reference proteome</keyword>
<evidence type="ECO:0000256" key="4">
    <source>
        <dbReference type="ARBA" id="ARBA00022840"/>
    </source>
</evidence>
<dbReference type="AlphaFoldDB" id="A0A6A7Y9I1"/>
<dbReference type="Proteomes" id="UP000332515">
    <property type="component" value="Unassembled WGS sequence"/>
</dbReference>
<sequence length="286" mass="30628">MTTSVISAGSGVAGSAPLLALDDLWFRHRRGTAPWALSGVGLSLDRGETLALVGESGSGKSTLARLVAGLIVPERGRIRFEGRDIAGSAARRSASARRQIQIVFQNPDASLNPRHRIATILARPLRRFFGLRGELLRVRIEALLADVQLPRDYAERFPSELSGGERQRVAIARALAAEPSILLCDEITSALDVSVQASILDLLKGIQAGTGLSILFITHDLAVTRWFADRVAVLYRGALCESGPVDEIFSPPHHPYTAVLIDAVRGAPEPTADGRPAPAPRLSRSA</sequence>
<gene>
    <name evidence="6" type="ORF">F0357_18615</name>
</gene>
<proteinExistence type="inferred from homology"/>
<dbReference type="PANTHER" id="PTHR43776">
    <property type="entry name" value="TRANSPORT ATP-BINDING PROTEIN"/>
    <property type="match status" value="1"/>
</dbReference>
<accession>A0A6A7Y9I1</accession>
<dbReference type="SUPFAM" id="SSF52540">
    <property type="entry name" value="P-loop containing nucleoside triphosphate hydrolases"/>
    <property type="match status" value="1"/>
</dbReference>
<dbReference type="CDD" id="cd03257">
    <property type="entry name" value="ABC_NikE_OppD_transporters"/>
    <property type="match status" value="1"/>
</dbReference>
<dbReference type="InterPro" id="IPR027417">
    <property type="entry name" value="P-loop_NTPase"/>
</dbReference>
<reference evidence="6 7" key="1">
    <citation type="submission" date="2019-09" db="EMBL/GenBank/DDBJ databases">
        <title>Segnochrobactrum spirostomi gen. nov., sp. nov., isolated from the ciliate Spirostomum cf. yagiui and description of a novel family, Segnochrobactraceae fam. nov. within the order Rhizobiales of the class Alphaproteobacteria.</title>
        <authorList>
            <person name="Akter S."/>
            <person name="Shazib S.U.A."/>
            <person name="Shin M.K."/>
        </authorList>
    </citation>
    <scope>NUCLEOTIDE SEQUENCE [LARGE SCALE GENOMIC DNA]</scope>
    <source>
        <strain evidence="6 7">Sp-1</strain>
    </source>
</reference>
<evidence type="ECO:0000259" key="5">
    <source>
        <dbReference type="PROSITE" id="PS50893"/>
    </source>
</evidence>
<feature type="domain" description="ABC transporter" evidence="5">
    <location>
        <begin position="19"/>
        <end position="261"/>
    </location>
</feature>
<evidence type="ECO:0000256" key="2">
    <source>
        <dbReference type="ARBA" id="ARBA00022448"/>
    </source>
</evidence>
<dbReference type="PANTHER" id="PTHR43776:SF7">
    <property type="entry name" value="D,D-DIPEPTIDE TRANSPORT ATP-BINDING PROTEIN DDPF-RELATED"/>
    <property type="match status" value="1"/>
</dbReference>
<dbReference type="PROSITE" id="PS00211">
    <property type="entry name" value="ABC_TRANSPORTER_1"/>
    <property type="match status" value="1"/>
</dbReference>
<organism evidence="6 7">
    <name type="scientific">Segnochrobactrum spirostomi</name>
    <dbReference type="NCBI Taxonomy" id="2608987"/>
    <lineage>
        <taxon>Bacteria</taxon>
        <taxon>Pseudomonadati</taxon>
        <taxon>Pseudomonadota</taxon>
        <taxon>Alphaproteobacteria</taxon>
        <taxon>Hyphomicrobiales</taxon>
        <taxon>Segnochrobactraceae</taxon>
        <taxon>Segnochrobactrum</taxon>
    </lineage>
</organism>
<keyword evidence="4 6" id="KW-0067">ATP-binding</keyword>
<dbReference type="InterPro" id="IPR050319">
    <property type="entry name" value="ABC_transp_ATP-bind"/>
</dbReference>
<name>A0A6A7Y9I1_9HYPH</name>
<dbReference type="InterPro" id="IPR003593">
    <property type="entry name" value="AAA+_ATPase"/>
</dbReference>
<comment type="caution">
    <text evidence="6">The sequence shown here is derived from an EMBL/GenBank/DDBJ whole genome shotgun (WGS) entry which is preliminary data.</text>
</comment>
<dbReference type="GO" id="GO:0016887">
    <property type="term" value="F:ATP hydrolysis activity"/>
    <property type="evidence" value="ECO:0007669"/>
    <property type="project" value="InterPro"/>
</dbReference>
<dbReference type="EMBL" id="VWNA01000002">
    <property type="protein sequence ID" value="MQT14631.1"/>
    <property type="molecule type" value="Genomic_DNA"/>
</dbReference>
<dbReference type="GO" id="GO:0055085">
    <property type="term" value="P:transmembrane transport"/>
    <property type="evidence" value="ECO:0007669"/>
    <property type="project" value="UniProtKB-ARBA"/>
</dbReference>
<dbReference type="GO" id="GO:0005524">
    <property type="term" value="F:ATP binding"/>
    <property type="evidence" value="ECO:0007669"/>
    <property type="project" value="UniProtKB-KW"/>
</dbReference>
<evidence type="ECO:0000313" key="7">
    <source>
        <dbReference type="Proteomes" id="UP000332515"/>
    </source>
</evidence>
<dbReference type="RefSeq" id="WP_153487366.1">
    <property type="nucleotide sequence ID" value="NZ_VWNA01000002.1"/>
</dbReference>
<evidence type="ECO:0000313" key="6">
    <source>
        <dbReference type="EMBL" id="MQT14631.1"/>
    </source>
</evidence>
<dbReference type="Gene3D" id="3.40.50.300">
    <property type="entry name" value="P-loop containing nucleotide triphosphate hydrolases"/>
    <property type="match status" value="1"/>
</dbReference>
<keyword evidence="2" id="KW-0813">Transport</keyword>
<dbReference type="InterPro" id="IPR003439">
    <property type="entry name" value="ABC_transporter-like_ATP-bd"/>
</dbReference>